<reference evidence="2 3" key="1">
    <citation type="submission" date="2019-11" db="EMBL/GenBank/DDBJ databases">
        <authorList>
            <person name="Im W.T."/>
        </authorList>
    </citation>
    <scope>NUCLEOTIDE SEQUENCE [LARGE SCALE GENOMIC DNA]</scope>
    <source>
        <strain evidence="2 3">SB-02</strain>
    </source>
</reference>
<keyword evidence="1" id="KW-0472">Membrane</keyword>
<keyword evidence="1" id="KW-0812">Transmembrane</keyword>
<feature type="transmembrane region" description="Helical" evidence="1">
    <location>
        <begin position="216"/>
        <end position="235"/>
    </location>
</feature>
<dbReference type="EMBL" id="CP046566">
    <property type="protein sequence ID" value="QGW27042.1"/>
    <property type="molecule type" value="Genomic_DNA"/>
</dbReference>
<evidence type="ECO:0000313" key="3">
    <source>
        <dbReference type="Proteomes" id="UP000426027"/>
    </source>
</evidence>
<sequence>MLPITNFAGLSQPVREKWAFIIALAFHVSGFIAIGIFKSTFFISLTWLNLLVCLALVLWTQPDKNRWFWWYAIGAAVIGFGTEYIGVTTGLLFGNYSYGSVMGWGINGVPLLIGVQWLVTTYCVGVAMHMLHHWLLNRPNSRAAQMPKIWQALSVVLDGAMLAVLFDWVLEPVAVSLGYWQWAGGEIPLFNYLTWYLVSVVILVLFHQFPFRKQNLFAVHLLLIQFMFFLLLRTVG</sequence>
<evidence type="ECO:0000256" key="1">
    <source>
        <dbReference type="SAM" id="Phobius"/>
    </source>
</evidence>
<keyword evidence="3" id="KW-1185">Reference proteome</keyword>
<feature type="transmembrane region" description="Helical" evidence="1">
    <location>
        <begin position="67"/>
        <end position="87"/>
    </location>
</feature>
<organism evidence="2 3">
    <name type="scientific">Phnomibacter ginsenosidimutans</name>
    <dbReference type="NCBI Taxonomy" id="2676868"/>
    <lineage>
        <taxon>Bacteria</taxon>
        <taxon>Pseudomonadati</taxon>
        <taxon>Bacteroidota</taxon>
        <taxon>Chitinophagia</taxon>
        <taxon>Chitinophagales</taxon>
        <taxon>Chitinophagaceae</taxon>
        <taxon>Phnomibacter</taxon>
    </lineage>
</organism>
<feature type="transmembrane region" description="Helical" evidence="1">
    <location>
        <begin position="42"/>
        <end position="60"/>
    </location>
</feature>
<dbReference type="KEGG" id="fls:GLV81_02015"/>
<dbReference type="Pfam" id="PF04240">
    <property type="entry name" value="Caroten_synth"/>
    <property type="match status" value="1"/>
</dbReference>
<name>A0A6I6GJI7_9BACT</name>
<dbReference type="RefSeq" id="WP_157476393.1">
    <property type="nucleotide sequence ID" value="NZ_CP046566.1"/>
</dbReference>
<evidence type="ECO:0000313" key="2">
    <source>
        <dbReference type="EMBL" id="QGW27042.1"/>
    </source>
</evidence>
<dbReference type="AlphaFoldDB" id="A0A6I6GJI7"/>
<proteinExistence type="predicted"/>
<feature type="transmembrane region" description="Helical" evidence="1">
    <location>
        <begin position="107"/>
        <end position="128"/>
    </location>
</feature>
<protein>
    <submittedName>
        <fullName evidence="2">Carotenoid biosynthesis protein</fullName>
    </submittedName>
</protein>
<accession>A0A6I6GJI7</accession>
<keyword evidence="1" id="KW-1133">Transmembrane helix</keyword>
<feature type="transmembrane region" description="Helical" evidence="1">
    <location>
        <begin position="189"/>
        <end position="209"/>
    </location>
</feature>
<dbReference type="Proteomes" id="UP000426027">
    <property type="component" value="Chromosome"/>
</dbReference>
<dbReference type="InterPro" id="IPR007354">
    <property type="entry name" value="CruF-like"/>
</dbReference>
<feature type="transmembrane region" description="Helical" evidence="1">
    <location>
        <begin position="18"/>
        <end position="36"/>
    </location>
</feature>
<feature type="transmembrane region" description="Helical" evidence="1">
    <location>
        <begin position="149"/>
        <end position="169"/>
    </location>
</feature>
<dbReference type="PANTHER" id="PTHR39419">
    <property type="entry name" value="SLL0814 PROTEIN"/>
    <property type="match status" value="1"/>
</dbReference>
<dbReference type="PANTHER" id="PTHR39419:SF1">
    <property type="entry name" value="SLL0814 PROTEIN"/>
    <property type="match status" value="1"/>
</dbReference>
<gene>
    <name evidence="2" type="ORF">GLV81_02015</name>
</gene>